<keyword evidence="7" id="KW-0282">Flagellum</keyword>
<dbReference type="OrthoDB" id="9812413at2"/>
<dbReference type="PANTHER" id="PTHR34653">
    <property type="match status" value="1"/>
</dbReference>
<evidence type="ECO:0000256" key="3">
    <source>
        <dbReference type="ARBA" id="ARBA00023143"/>
    </source>
</evidence>
<reference evidence="8" key="1">
    <citation type="submission" date="2017-07" db="EMBL/GenBank/DDBJ databases">
        <title>Draft genome sequence of Effusibacillus lacus strain skLN1.</title>
        <authorList>
            <person name="Watanabe M."/>
            <person name="Kojima H."/>
            <person name="Fukui M."/>
        </authorList>
    </citation>
    <scope>NUCLEOTIDE SEQUENCE [LARGE SCALE GENOMIC DNA]</scope>
    <source>
        <strain evidence="8">skLN1</strain>
    </source>
</reference>
<keyword evidence="7" id="KW-0969">Cilium</keyword>
<comment type="similarity">
    <text evidence="2 4">Belongs to the FliE family.</text>
</comment>
<protein>
    <recommendedName>
        <fullName evidence="4 5">Flagellar hook-basal body complex protein FliE</fullName>
    </recommendedName>
</protein>
<evidence type="ECO:0000256" key="1">
    <source>
        <dbReference type="ARBA" id="ARBA00004117"/>
    </source>
</evidence>
<dbReference type="GO" id="GO:0071973">
    <property type="term" value="P:bacterial-type flagellum-dependent cell motility"/>
    <property type="evidence" value="ECO:0007669"/>
    <property type="project" value="InterPro"/>
</dbReference>
<dbReference type="GO" id="GO:0005198">
    <property type="term" value="F:structural molecule activity"/>
    <property type="evidence" value="ECO:0007669"/>
    <property type="project" value="UniProtKB-UniRule"/>
</dbReference>
<evidence type="ECO:0000313" key="7">
    <source>
        <dbReference type="EMBL" id="GAX91445.1"/>
    </source>
</evidence>
<gene>
    <name evidence="4" type="primary">fliE</name>
    <name evidence="7" type="ORF">EFBL_3114</name>
</gene>
<evidence type="ECO:0000256" key="5">
    <source>
        <dbReference type="NCBIfam" id="TIGR00205"/>
    </source>
</evidence>
<dbReference type="PANTHER" id="PTHR34653:SF1">
    <property type="entry name" value="FLAGELLAR HOOK-BASAL BODY COMPLEX PROTEIN FLIE"/>
    <property type="match status" value="1"/>
</dbReference>
<dbReference type="RefSeq" id="WP_096183241.1">
    <property type="nucleotide sequence ID" value="NZ_BDUF01000095.1"/>
</dbReference>
<dbReference type="GO" id="GO:0009425">
    <property type="term" value="C:bacterial-type flagellum basal body"/>
    <property type="evidence" value="ECO:0007669"/>
    <property type="project" value="UniProtKB-SubCell"/>
</dbReference>
<comment type="caution">
    <text evidence="7">The sequence shown here is derived from an EMBL/GenBank/DDBJ whole genome shotgun (WGS) entry which is preliminary data.</text>
</comment>
<proteinExistence type="inferred from homology"/>
<keyword evidence="3 4" id="KW-0975">Bacterial flagellum</keyword>
<evidence type="ECO:0000256" key="6">
    <source>
        <dbReference type="SAM" id="MobiDB-lite"/>
    </source>
</evidence>
<evidence type="ECO:0000256" key="4">
    <source>
        <dbReference type="HAMAP-Rule" id="MF_00724"/>
    </source>
</evidence>
<name>A0A292YSI2_9BACL</name>
<dbReference type="NCBIfam" id="TIGR00205">
    <property type="entry name" value="fliE"/>
    <property type="match status" value="1"/>
</dbReference>
<accession>A0A292YSI2</accession>
<feature type="region of interest" description="Disordered" evidence="6">
    <location>
        <begin position="1"/>
        <end position="24"/>
    </location>
</feature>
<organism evidence="7 8">
    <name type="scientific">Effusibacillus lacus</name>
    <dbReference type="NCBI Taxonomy" id="1348429"/>
    <lineage>
        <taxon>Bacteria</taxon>
        <taxon>Bacillati</taxon>
        <taxon>Bacillota</taxon>
        <taxon>Bacilli</taxon>
        <taxon>Bacillales</taxon>
        <taxon>Alicyclobacillaceae</taxon>
        <taxon>Effusibacillus</taxon>
    </lineage>
</organism>
<dbReference type="GO" id="GO:0003774">
    <property type="term" value="F:cytoskeletal motor activity"/>
    <property type="evidence" value="ECO:0007669"/>
    <property type="project" value="InterPro"/>
</dbReference>
<dbReference type="Proteomes" id="UP000217785">
    <property type="component" value="Unassembled WGS sequence"/>
</dbReference>
<keyword evidence="8" id="KW-1185">Reference proteome</keyword>
<keyword evidence="7" id="KW-0966">Cell projection</keyword>
<evidence type="ECO:0000313" key="8">
    <source>
        <dbReference type="Proteomes" id="UP000217785"/>
    </source>
</evidence>
<evidence type="ECO:0000256" key="2">
    <source>
        <dbReference type="ARBA" id="ARBA00009272"/>
    </source>
</evidence>
<dbReference type="Pfam" id="PF02049">
    <property type="entry name" value="FliE"/>
    <property type="match status" value="1"/>
</dbReference>
<dbReference type="HAMAP" id="MF_00724">
    <property type="entry name" value="FliE"/>
    <property type="match status" value="1"/>
</dbReference>
<dbReference type="AlphaFoldDB" id="A0A292YSI2"/>
<dbReference type="EMBL" id="BDUF01000095">
    <property type="protein sequence ID" value="GAX91445.1"/>
    <property type="molecule type" value="Genomic_DNA"/>
</dbReference>
<comment type="subcellular location">
    <subcellularLocation>
        <location evidence="1 4">Bacterial flagellum basal body</location>
    </subcellularLocation>
</comment>
<dbReference type="PRINTS" id="PR01006">
    <property type="entry name" value="FLGHOOKFLIE"/>
</dbReference>
<dbReference type="InterPro" id="IPR001624">
    <property type="entry name" value="FliE"/>
</dbReference>
<sequence length="97" mass="10215">MIDKVTNMLPVAAPESAAPTKPASGQSFSAALANALDQVGNMEIQSSAMTQRLAAGQGTDLHSVLIAGEKASLALQLTVQVRNKAVEAYQEIMRMQM</sequence>